<dbReference type="OMA" id="GIYDKYT"/>
<keyword evidence="4" id="KW-0732">Signal</keyword>
<dbReference type="FunFam" id="3.20.20.80:FF:000002">
    <property type="entry name" value="Glucan endo-1,3-beta-glucosidase 3"/>
    <property type="match status" value="1"/>
</dbReference>
<dbReference type="InterPro" id="IPR000490">
    <property type="entry name" value="Glyco_hydro_17"/>
</dbReference>
<dbReference type="EC" id="3.2.1.39" evidence="3"/>
<dbReference type="Gene3D" id="1.20.58.1040">
    <property type="match status" value="1"/>
</dbReference>
<dbReference type="Gene3D" id="3.20.20.80">
    <property type="entry name" value="Glycosidases"/>
    <property type="match status" value="1"/>
</dbReference>
<evidence type="ECO:0000256" key="5">
    <source>
        <dbReference type="ARBA" id="ARBA00022801"/>
    </source>
</evidence>
<keyword evidence="6" id="KW-0611">Plant defense</keyword>
<dbReference type="InterPro" id="IPR012946">
    <property type="entry name" value="X8"/>
</dbReference>
<dbReference type="PROSITE" id="PS00587">
    <property type="entry name" value="GLYCOSYL_HYDROL_F17"/>
    <property type="match status" value="1"/>
</dbReference>
<accession>A0A1U8A558</accession>
<reference evidence="13" key="1">
    <citation type="submission" date="2025-08" db="UniProtKB">
        <authorList>
            <consortium name="RefSeq"/>
        </authorList>
    </citation>
    <scope>IDENTIFICATION</scope>
</reference>
<dbReference type="GO" id="GO:0005975">
    <property type="term" value="P:carbohydrate metabolic process"/>
    <property type="evidence" value="ECO:0007669"/>
    <property type="project" value="InterPro"/>
</dbReference>
<evidence type="ECO:0000259" key="11">
    <source>
        <dbReference type="SMART" id="SM00768"/>
    </source>
</evidence>
<dbReference type="Proteomes" id="UP000189703">
    <property type="component" value="Unplaced"/>
</dbReference>
<evidence type="ECO:0000313" key="12">
    <source>
        <dbReference type="Proteomes" id="UP000189703"/>
    </source>
</evidence>
<evidence type="ECO:0000256" key="10">
    <source>
        <dbReference type="RuleBase" id="RU004336"/>
    </source>
</evidence>
<sequence>MANYSGTPPNLSLSILFLVLSSLTGDATAVYSIDVNYGTLGNNLPPPAQVATFIKQRTIIDKVKIFDTNPDILRAFANTGIAITVTVGNGDIPQLANLPAARNWVATKITPFYPQTKINRIAVGNEIMATADKNLIIHMVPAMKSLHAALRLAGIMDIQVSTPHSLGILSISEPPSLGQFRRGYDRVIFSPMLQFLRETKAPFMVNPYPYFGFTAKTLNYALFKPNRGKYDKFTRITYTNMFDAQLDAVYSAMKKLGYGDVDIVVGETGWPSLGDANQPDVNIQNAISYNGNLIKHVNSGKGTPLMPNRSFETFIFALFNENLKPGPTPERNFGLFQPDFTPVYDSGVMRGQMRGRRRRRRRGAPAGKVWCVPKAEASDEALQANINYVCGTGVDCKLIQPGGNCFDPNTIRSHASYVMNAYYQTAGRHSFNCDFSHTAVLTTTDPSHGTCQYIS</sequence>
<evidence type="ECO:0000256" key="3">
    <source>
        <dbReference type="ARBA" id="ARBA00012780"/>
    </source>
</evidence>
<dbReference type="STRING" id="4432.A0A1U8A558"/>
<proteinExistence type="inferred from homology"/>
<evidence type="ECO:0000256" key="7">
    <source>
        <dbReference type="ARBA" id="ARBA00023157"/>
    </source>
</evidence>
<dbReference type="SUPFAM" id="SSF51445">
    <property type="entry name" value="(Trans)glycosidases"/>
    <property type="match status" value="1"/>
</dbReference>
<keyword evidence="5 10" id="KW-0378">Hydrolase</keyword>
<dbReference type="PANTHER" id="PTHR32227">
    <property type="entry name" value="GLUCAN ENDO-1,3-BETA-GLUCOSIDASE BG1-RELATED-RELATED"/>
    <property type="match status" value="1"/>
</dbReference>
<dbReference type="FunFam" id="1.20.58.1040:FF:000003">
    <property type="entry name" value="glucan endo-1,3-beta-glucosidase 7"/>
    <property type="match status" value="1"/>
</dbReference>
<comment type="similarity">
    <text evidence="2 9">Belongs to the glycosyl hydrolase 17 family.</text>
</comment>
<keyword evidence="12" id="KW-1185">Reference proteome</keyword>
<dbReference type="eggNOG" id="ENOG502QTAD">
    <property type="taxonomic scope" value="Eukaryota"/>
</dbReference>
<gene>
    <name evidence="13" type="primary">LOC104597197</name>
</gene>
<evidence type="ECO:0000256" key="8">
    <source>
        <dbReference type="ARBA" id="ARBA00023295"/>
    </source>
</evidence>
<name>A0A1U8A558_NELNU</name>
<feature type="domain" description="X8" evidence="11">
    <location>
        <begin position="369"/>
        <end position="453"/>
    </location>
</feature>
<dbReference type="KEGG" id="nnu:104597197"/>
<dbReference type="OrthoDB" id="1938138at2759"/>
<evidence type="ECO:0000256" key="1">
    <source>
        <dbReference type="ARBA" id="ARBA00000382"/>
    </source>
</evidence>
<comment type="catalytic activity">
    <reaction evidence="1">
        <text>Hydrolysis of (1-&gt;3)-beta-D-glucosidic linkages in (1-&gt;3)-beta-D-glucans.</text>
        <dbReference type="EC" id="3.2.1.39"/>
    </reaction>
</comment>
<keyword evidence="7" id="KW-1015">Disulfide bond</keyword>
<evidence type="ECO:0000256" key="6">
    <source>
        <dbReference type="ARBA" id="ARBA00022821"/>
    </source>
</evidence>
<dbReference type="GO" id="GO:0005886">
    <property type="term" value="C:plasma membrane"/>
    <property type="evidence" value="ECO:0000318"/>
    <property type="project" value="GO_Central"/>
</dbReference>
<dbReference type="GO" id="GO:0042973">
    <property type="term" value="F:glucan endo-1,3-beta-D-glucosidase activity"/>
    <property type="evidence" value="ECO:0007669"/>
    <property type="project" value="UniProtKB-EC"/>
</dbReference>
<evidence type="ECO:0000256" key="9">
    <source>
        <dbReference type="RuleBase" id="RU004335"/>
    </source>
</evidence>
<dbReference type="InterPro" id="IPR017853">
    <property type="entry name" value="GH"/>
</dbReference>
<evidence type="ECO:0000256" key="2">
    <source>
        <dbReference type="ARBA" id="ARBA00008773"/>
    </source>
</evidence>
<protein>
    <recommendedName>
        <fullName evidence="3">glucan endo-1,3-beta-D-glucosidase</fullName>
        <ecNumber evidence="3">3.2.1.39</ecNumber>
    </recommendedName>
</protein>
<dbReference type="GO" id="GO:0006952">
    <property type="term" value="P:defense response"/>
    <property type="evidence" value="ECO:0007669"/>
    <property type="project" value="UniProtKB-KW"/>
</dbReference>
<dbReference type="Pfam" id="PF07983">
    <property type="entry name" value="X8"/>
    <property type="match status" value="1"/>
</dbReference>
<keyword evidence="8 10" id="KW-0326">Glycosidase</keyword>
<dbReference type="AlphaFoldDB" id="A0A1U8A558"/>
<organism evidence="12 13">
    <name type="scientific">Nelumbo nucifera</name>
    <name type="common">Sacred lotus</name>
    <dbReference type="NCBI Taxonomy" id="4432"/>
    <lineage>
        <taxon>Eukaryota</taxon>
        <taxon>Viridiplantae</taxon>
        <taxon>Streptophyta</taxon>
        <taxon>Embryophyta</taxon>
        <taxon>Tracheophyta</taxon>
        <taxon>Spermatophyta</taxon>
        <taxon>Magnoliopsida</taxon>
        <taxon>Proteales</taxon>
        <taxon>Nelumbonaceae</taxon>
        <taxon>Nelumbo</taxon>
    </lineage>
</organism>
<dbReference type="GeneID" id="104597197"/>
<dbReference type="RefSeq" id="XP_010256938.1">
    <property type="nucleotide sequence ID" value="XM_010258636.2"/>
</dbReference>
<evidence type="ECO:0000313" key="13">
    <source>
        <dbReference type="RefSeq" id="XP_010256938.1"/>
    </source>
</evidence>
<dbReference type="SMART" id="SM00768">
    <property type="entry name" value="X8"/>
    <property type="match status" value="1"/>
</dbReference>
<dbReference type="InterPro" id="IPR044965">
    <property type="entry name" value="Glyco_hydro_17_plant"/>
</dbReference>
<evidence type="ECO:0000256" key="4">
    <source>
        <dbReference type="ARBA" id="ARBA00022729"/>
    </source>
</evidence>
<dbReference type="Pfam" id="PF00332">
    <property type="entry name" value="Glyco_hydro_17"/>
    <property type="match status" value="1"/>
</dbReference>